<evidence type="ECO:0000256" key="8">
    <source>
        <dbReference type="RuleBase" id="RU364072"/>
    </source>
</evidence>
<reference evidence="11" key="1">
    <citation type="submission" date="2020-10" db="EMBL/GenBank/DDBJ databases">
        <authorList>
            <person name="Gilroy R."/>
        </authorList>
    </citation>
    <scope>NUCLEOTIDE SEQUENCE</scope>
    <source>
        <strain evidence="11">CHK187-14744</strain>
    </source>
</reference>
<keyword evidence="6 8" id="KW-0275">Fatty acid biosynthesis</keyword>
<dbReference type="InterPro" id="IPR000089">
    <property type="entry name" value="Biotin_lipoyl"/>
</dbReference>
<evidence type="ECO:0000256" key="5">
    <source>
        <dbReference type="ARBA" id="ARBA00023098"/>
    </source>
</evidence>
<keyword evidence="4 8" id="KW-0276">Fatty acid metabolism</keyword>
<dbReference type="Proteomes" id="UP000824164">
    <property type="component" value="Unassembled WGS sequence"/>
</dbReference>
<evidence type="ECO:0000256" key="3">
    <source>
        <dbReference type="ARBA" id="ARBA00022516"/>
    </source>
</evidence>
<comment type="caution">
    <text evidence="11">The sequence shown here is derived from an EMBL/GenBank/DDBJ whole genome shotgun (WGS) entry which is preliminary data.</text>
</comment>
<evidence type="ECO:0000313" key="11">
    <source>
        <dbReference type="EMBL" id="HIU03519.1"/>
    </source>
</evidence>
<proteinExistence type="predicted"/>
<reference evidence="11" key="2">
    <citation type="journal article" date="2021" name="PeerJ">
        <title>Extensive microbial diversity within the chicken gut microbiome revealed by metagenomics and culture.</title>
        <authorList>
            <person name="Gilroy R."/>
            <person name="Ravi A."/>
            <person name="Getino M."/>
            <person name="Pursley I."/>
            <person name="Horton D.L."/>
            <person name="Alikhan N.F."/>
            <person name="Baker D."/>
            <person name="Gharbi K."/>
            <person name="Hall N."/>
            <person name="Watson M."/>
            <person name="Adriaenssens E.M."/>
            <person name="Foster-Nyarko E."/>
            <person name="Jarju S."/>
            <person name="Secka A."/>
            <person name="Antonio M."/>
            <person name="Oren A."/>
            <person name="Chaudhuri R.R."/>
            <person name="La Ragione R."/>
            <person name="Hildebrand F."/>
            <person name="Pallen M.J."/>
        </authorList>
    </citation>
    <scope>NUCLEOTIDE SEQUENCE</scope>
    <source>
        <strain evidence="11">CHK187-14744</strain>
    </source>
</reference>
<protein>
    <recommendedName>
        <fullName evidence="2 8">Biotin carboxyl carrier protein of acetyl-CoA carboxylase</fullName>
    </recommendedName>
</protein>
<gene>
    <name evidence="11" type="primary">accB</name>
    <name evidence="11" type="ORF">IAB63_09745</name>
</gene>
<dbReference type="PANTHER" id="PTHR45266:SF3">
    <property type="entry name" value="OXALOACETATE DECARBOXYLASE ALPHA CHAIN"/>
    <property type="match status" value="1"/>
</dbReference>
<dbReference type="SUPFAM" id="SSF51230">
    <property type="entry name" value="Single hybrid motif"/>
    <property type="match status" value="1"/>
</dbReference>
<feature type="compositionally biased region" description="Basic and acidic residues" evidence="9">
    <location>
        <begin position="54"/>
        <end position="68"/>
    </location>
</feature>
<dbReference type="PRINTS" id="PR01071">
    <property type="entry name" value="ACOABIOTINCC"/>
</dbReference>
<dbReference type="PROSITE" id="PS00188">
    <property type="entry name" value="BIOTIN"/>
    <property type="match status" value="1"/>
</dbReference>
<dbReference type="PROSITE" id="PS50968">
    <property type="entry name" value="BIOTINYL_LIPOYL"/>
    <property type="match status" value="1"/>
</dbReference>
<keyword evidence="7 8" id="KW-0092">Biotin</keyword>
<dbReference type="InterPro" id="IPR001882">
    <property type="entry name" value="Biotin_BS"/>
</dbReference>
<dbReference type="InterPro" id="IPR001249">
    <property type="entry name" value="AcCoA_biotinCC"/>
</dbReference>
<dbReference type="GO" id="GO:0003989">
    <property type="term" value="F:acetyl-CoA carboxylase activity"/>
    <property type="evidence" value="ECO:0007669"/>
    <property type="project" value="InterPro"/>
</dbReference>
<dbReference type="InterPro" id="IPR050709">
    <property type="entry name" value="Biotin_Carboxyl_Carrier/Decarb"/>
</dbReference>
<dbReference type="GO" id="GO:0006633">
    <property type="term" value="P:fatty acid biosynthetic process"/>
    <property type="evidence" value="ECO:0007669"/>
    <property type="project" value="UniProtKB-KW"/>
</dbReference>
<keyword evidence="5 8" id="KW-0443">Lipid metabolism</keyword>
<evidence type="ECO:0000259" key="10">
    <source>
        <dbReference type="PROSITE" id="PS50968"/>
    </source>
</evidence>
<dbReference type="NCBIfam" id="TIGR00531">
    <property type="entry name" value="BCCP"/>
    <property type="match status" value="1"/>
</dbReference>
<name>A0A9D1HIE6_9FIRM</name>
<organism evidence="11 12">
    <name type="scientific">Candidatus Onthocola gallistercoris</name>
    <dbReference type="NCBI Taxonomy" id="2840876"/>
    <lineage>
        <taxon>Bacteria</taxon>
        <taxon>Bacillati</taxon>
        <taxon>Bacillota</taxon>
        <taxon>Bacilli</taxon>
        <taxon>Candidatus Onthocola</taxon>
    </lineage>
</organism>
<feature type="domain" description="Lipoyl-binding" evidence="10">
    <location>
        <begin position="68"/>
        <end position="144"/>
    </location>
</feature>
<dbReference type="Gene3D" id="2.40.50.100">
    <property type="match status" value="1"/>
</dbReference>
<feature type="region of interest" description="Disordered" evidence="9">
    <location>
        <begin position="39"/>
        <end position="69"/>
    </location>
</feature>
<dbReference type="Pfam" id="PF00364">
    <property type="entry name" value="Biotin_lipoyl"/>
    <property type="match status" value="1"/>
</dbReference>
<evidence type="ECO:0000256" key="9">
    <source>
        <dbReference type="SAM" id="MobiDB-lite"/>
    </source>
</evidence>
<dbReference type="GO" id="GO:0009317">
    <property type="term" value="C:acetyl-CoA carboxylase complex"/>
    <property type="evidence" value="ECO:0007669"/>
    <property type="project" value="InterPro"/>
</dbReference>
<comment type="function">
    <text evidence="8">This protein is a component of the acetyl coenzyme A carboxylase complex; first, biotin carboxylase catalyzes the carboxylation of the carrier protein and then the transcarboxylase transfers the carboxyl group to form malonyl-CoA.</text>
</comment>
<comment type="pathway">
    <text evidence="1 8">Lipid metabolism; fatty acid biosynthesis.</text>
</comment>
<evidence type="ECO:0000256" key="4">
    <source>
        <dbReference type="ARBA" id="ARBA00022832"/>
    </source>
</evidence>
<dbReference type="CDD" id="cd06850">
    <property type="entry name" value="biotinyl_domain"/>
    <property type="match status" value="1"/>
</dbReference>
<dbReference type="EMBL" id="DVLT01000057">
    <property type="protein sequence ID" value="HIU03519.1"/>
    <property type="molecule type" value="Genomic_DNA"/>
</dbReference>
<dbReference type="AlphaFoldDB" id="A0A9D1HIE6"/>
<evidence type="ECO:0000256" key="1">
    <source>
        <dbReference type="ARBA" id="ARBA00005194"/>
    </source>
</evidence>
<dbReference type="InterPro" id="IPR011053">
    <property type="entry name" value="Single_hybrid_motif"/>
</dbReference>
<sequence length="145" mass="15580">MDIEKVIRLVEVISNSPLKSFVYEEGNLKISLEKSENGTVTPAVMENGAPVTVPDKDAPEAEKEKTEGNEVPAPLVGIFYAAKSPDADPFVKVGDHVKKGQIIGIIEAMKLMNEVESTEEGIVKEICVANGEGVEYGQPLIIVGE</sequence>
<keyword evidence="3 8" id="KW-0444">Lipid biosynthesis</keyword>
<accession>A0A9D1HIE6</accession>
<dbReference type="PANTHER" id="PTHR45266">
    <property type="entry name" value="OXALOACETATE DECARBOXYLASE ALPHA CHAIN"/>
    <property type="match status" value="1"/>
</dbReference>
<evidence type="ECO:0000313" key="12">
    <source>
        <dbReference type="Proteomes" id="UP000824164"/>
    </source>
</evidence>
<evidence type="ECO:0000256" key="7">
    <source>
        <dbReference type="ARBA" id="ARBA00023267"/>
    </source>
</evidence>
<evidence type="ECO:0000256" key="2">
    <source>
        <dbReference type="ARBA" id="ARBA00017562"/>
    </source>
</evidence>
<evidence type="ECO:0000256" key="6">
    <source>
        <dbReference type="ARBA" id="ARBA00023160"/>
    </source>
</evidence>